<keyword evidence="3" id="KW-0645">Protease</keyword>
<protein>
    <submittedName>
        <fullName evidence="3">Dipeptidyl aminopeptidase/acylaminoacyl peptidase</fullName>
    </submittedName>
</protein>
<evidence type="ECO:0000259" key="2">
    <source>
        <dbReference type="Pfam" id="PF00930"/>
    </source>
</evidence>
<feature type="domain" description="Peptidase S9 prolyl oligopeptidase catalytic" evidence="1">
    <location>
        <begin position="562"/>
        <end position="757"/>
    </location>
</feature>
<dbReference type="PANTHER" id="PTHR11731">
    <property type="entry name" value="PROTEASE FAMILY S9B,C DIPEPTIDYL-PEPTIDASE IV-RELATED"/>
    <property type="match status" value="1"/>
</dbReference>
<dbReference type="SUPFAM" id="SSF82171">
    <property type="entry name" value="DPP6 N-terminal domain-like"/>
    <property type="match status" value="1"/>
</dbReference>
<feature type="domain" description="Dipeptidylpeptidase IV N-terminal" evidence="2">
    <location>
        <begin position="164"/>
        <end position="471"/>
    </location>
</feature>
<dbReference type="PANTHER" id="PTHR11731:SF193">
    <property type="entry name" value="DIPEPTIDYL PEPTIDASE 9"/>
    <property type="match status" value="1"/>
</dbReference>
<dbReference type="GO" id="GO:0006508">
    <property type="term" value="P:proteolysis"/>
    <property type="evidence" value="ECO:0007669"/>
    <property type="project" value="InterPro"/>
</dbReference>
<keyword evidence="3" id="KW-0378">Hydrolase</keyword>
<dbReference type="Proteomes" id="UP000190044">
    <property type="component" value="Unassembled WGS sequence"/>
</dbReference>
<dbReference type="InterPro" id="IPR029058">
    <property type="entry name" value="AB_hydrolase_fold"/>
</dbReference>
<evidence type="ECO:0000313" key="4">
    <source>
        <dbReference type="Proteomes" id="UP000190044"/>
    </source>
</evidence>
<proteinExistence type="predicted"/>
<dbReference type="InterPro" id="IPR001375">
    <property type="entry name" value="Peptidase_S9_cat"/>
</dbReference>
<name>A0A1T5DKC4_9SPHN</name>
<reference evidence="4" key="1">
    <citation type="submission" date="2017-02" db="EMBL/GenBank/DDBJ databases">
        <authorList>
            <person name="Varghese N."/>
            <person name="Submissions S."/>
        </authorList>
    </citation>
    <scope>NUCLEOTIDE SEQUENCE [LARGE SCALE GENOMIC DNA]</scope>
    <source>
        <strain evidence="4">R11H</strain>
    </source>
</reference>
<keyword evidence="4" id="KW-1185">Reference proteome</keyword>
<dbReference type="Gene3D" id="3.40.50.1820">
    <property type="entry name" value="alpha/beta hydrolase"/>
    <property type="match status" value="1"/>
</dbReference>
<dbReference type="GO" id="GO:0008236">
    <property type="term" value="F:serine-type peptidase activity"/>
    <property type="evidence" value="ECO:0007669"/>
    <property type="project" value="InterPro"/>
</dbReference>
<keyword evidence="3" id="KW-0031">Aminopeptidase</keyword>
<dbReference type="Pfam" id="PF00930">
    <property type="entry name" value="DPPIV_N"/>
    <property type="match status" value="1"/>
</dbReference>
<dbReference type="RefSeq" id="WP_139375781.1">
    <property type="nucleotide sequence ID" value="NZ_FUYP01000015.1"/>
</dbReference>
<dbReference type="GO" id="GO:0004177">
    <property type="term" value="F:aminopeptidase activity"/>
    <property type="evidence" value="ECO:0007669"/>
    <property type="project" value="UniProtKB-KW"/>
</dbReference>
<evidence type="ECO:0000259" key="1">
    <source>
        <dbReference type="Pfam" id="PF00326"/>
    </source>
</evidence>
<dbReference type="GO" id="GO:0008239">
    <property type="term" value="F:dipeptidyl-peptidase activity"/>
    <property type="evidence" value="ECO:0007669"/>
    <property type="project" value="TreeGrafter"/>
</dbReference>
<organism evidence="3 4">
    <name type="scientific">Sphingopyxis flava</name>
    <dbReference type="NCBI Taxonomy" id="1507287"/>
    <lineage>
        <taxon>Bacteria</taxon>
        <taxon>Pseudomonadati</taxon>
        <taxon>Pseudomonadota</taxon>
        <taxon>Alphaproteobacteria</taxon>
        <taxon>Sphingomonadales</taxon>
        <taxon>Sphingomonadaceae</taxon>
        <taxon>Sphingopyxis</taxon>
    </lineage>
</organism>
<dbReference type="SUPFAM" id="SSF53474">
    <property type="entry name" value="alpha/beta-Hydrolases"/>
    <property type="match status" value="1"/>
</dbReference>
<gene>
    <name evidence="3" type="ORF">SAMN06295937_101510</name>
</gene>
<evidence type="ECO:0000313" key="3">
    <source>
        <dbReference type="EMBL" id="SKB72136.1"/>
    </source>
</evidence>
<sequence length="764" mass="84885">MSGTQIMAAERNRTADRAAYDALVDIGAFIEGDRIQANWLADGRFWFVEGDPECRNIQVFDPATREATSLFDVGVLRAALSAAAGKALPYDGVPFESFHFTPDGAVNFSFDGDDYRFDPTTGTASHIPGPNLVDVHLGTDPKSRMTPKMMQRPNVFPDPAPVPETLSPDGRRFASLIDGDIYIRSVSDTRLDRLTFDAEPDFGWDVESVRMGLSSSGALMHLTVNPWSPDSSRLYATRFDQRRSRPQLRIRYLRHFDEVEQVQFARAGDALAETPPYVINIFSGAQVALDVDARNAFILLLGWNPGGDAVYLCRISRDMKRAEVIVADAATGAVRTLFSEEAETFLRIQHEVIGGRSGCTLLPNEQGFVWESERSGWKHLYHYDLDGNLVRQLTDGEWPVAEVLCVDPVKNWIYISAGIDQARPYDLHIARVRLAGGEVERLTTAPGVHEAQFAPDFSIFIDTVEGPGLPPRSRVIAADGKMLHEFPEADVSALIAAGWTPPEEFAVKAADGETELHGILFKPRDFDPSLRYPVIEYIYGGPQVAMVPRRFKPLTPSRMFSLPALAQLGYIVVVVDARGTPRRSKAFQDEVYGNWRYSVTADHAAALRNAAATRPWMDLDRVGIWGHSWGGYFTVANMLDNPELYRAGVASAPGFDPYSAFIYEPYLGGVPSPRTKAAYDEALLYTDAHKLEGALMIIAGMNDIGVWHSAVNMTNALIEAGKAHELVVMPEQFHGYATAHENMAMKKMFEHFERYLQRGEEVRL</sequence>
<dbReference type="EMBL" id="FUYP01000015">
    <property type="protein sequence ID" value="SKB72136.1"/>
    <property type="molecule type" value="Genomic_DNA"/>
</dbReference>
<dbReference type="Pfam" id="PF00326">
    <property type="entry name" value="Peptidase_S9"/>
    <property type="match status" value="1"/>
</dbReference>
<dbReference type="AlphaFoldDB" id="A0A1T5DKC4"/>
<dbReference type="InterPro" id="IPR050278">
    <property type="entry name" value="Serine_Prot_S9B/DPPIV"/>
</dbReference>
<dbReference type="OrthoDB" id="1094230at2"/>
<dbReference type="Gene3D" id="2.140.10.30">
    <property type="entry name" value="Dipeptidylpeptidase IV, N-terminal domain"/>
    <property type="match status" value="1"/>
</dbReference>
<dbReference type="InterPro" id="IPR002469">
    <property type="entry name" value="Peptidase_S9B_N"/>
</dbReference>
<accession>A0A1T5DKC4</accession>